<accession>A0AAV4W8U8</accession>
<dbReference type="AlphaFoldDB" id="A0AAV4W8U8"/>
<evidence type="ECO:0000313" key="2">
    <source>
        <dbReference type="Proteomes" id="UP001054837"/>
    </source>
</evidence>
<name>A0AAV4W8U8_9ARAC</name>
<reference evidence="1 2" key="1">
    <citation type="submission" date="2021-06" db="EMBL/GenBank/DDBJ databases">
        <title>Caerostris darwini draft genome.</title>
        <authorList>
            <person name="Kono N."/>
            <person name="Arakawa K."/>
        </authorList>
    </citation>
    <scope>NUCLEOTIDE SEQUENCE [LARGE SCALE GENOMIC DNA]</scope>
</reference>
<organism evidence="1 2">
    <name type="scientific">Caerostris darwini</name>
    <dbReference type="NCBI Taxonomy" id="1538125"/>
    <lineage>
        <taxon>Eukaryota</taxon>
        <taxon>Metazoa</taxon>
        <taxon>Ecdysozoa</taxon>
        <taxon>Arthropoda</taxon>
        <taxon>Chelicerata</taxon>
        <taxon>Arachnida</taxon>
        <taxon>Araneae</taxon>
        <taxon>Araneomorphae</taxon>
        <taxon>Entelegynae</taxon>
        <taxon>Araneoidea</taxon>
        <taxon>Araneidae</taxon>
        <taxon>Caerostris</taxon>
    </lineage>
</organism>
<evidence type="ECO:0000313" key="1">
    <source>
        <dbReference type="EMBL" id="GIY79315.1"/>
    </source>
</evidence>
<gene>
    <name evidence="1" type="ORF">CDAR_315271</name>
</gene>
<comment type="caution">
    <text evidence="1">The sequence shown here is derived from an EMBL/GenBank/DDBJ whole genome shotgun (WGS) entry which is preliminary data.</text>
</comment>
<keyword evidence="2" id="KW-1185">Reference proteome</keyword>
<dbReference type="EMBL" id="BPLQ01014375">
    <property type="protein sequence ID" value="GIY79315.1"/>
    <property type="molecule type" value="Genomic_DNA"/>
</dbReference>
<sequence>MCGVGPGVGKGMDDGIAWRVTGTHDFTSKGFAYDVVDVGSSWDLVWKRTEEESWFWSIDAIAGEHHLPVKINGPLQKDIWA</sequence>
<protein>
    <submittedName>
        <fullName evidence="1">Uncharacterized protein</fullName>
    </submittedName>
</protein>
<proteinExistence type="predicted"/>
<dbReference type="Proteomes" id="UP001054837">
    <property type="component" value="Unassembled WGS sequence"/>
</dbReference>